<feature type="domain" description="SXP/RAL-2 family protein Ani s 5-like cation-binding" evidence="1">
    <location>
        <begin position="36"/>
        <end position="141"/>
    </location>
</feature>
<dbReference type="Proteomes" id="UP000025227">
    <property type="component" value="Unplaced"/>
</dbReference>
<evidence type="ECO:0000259" key="1">
    <source>
        <dbReference type="Pfam" id="PF02520"/>
    </source>
</evidence>
<reference evidence="3" key="1">
    <citation type="submission" date="2020-12" db="UniProtKB">
        <authorList>
            <consortium name="WormBaseParasite"/>
        </authorList>
    </citation>
    <scope>IDENTIFICATION</scope>
    <source>
        <strain evidence="3">MHco3</strain>
    </source>
</reference>
<name>A0A7I4YEX1_HAECO</name>
<evidence type="ECO:0000313" key="2">
    <source>
        <dbReference type="Proteomes" id="UP000025227"/>
    </source>
</evidence>
<evidence type="ECO:0000313" key="3">
    <source>
        <dbReference type="WBParaSite" id="HCON_00091560-00001"/>
    </source>
</evidence>
<dbReference type="OMA" id="KGRWHHE"/>
<accession>A0A7I4YEX1</accession>
<dbReference type="InterPro" id="IPR003677">
    <property type="entry name" value="ANIS5_cation-bd"/>
</dbReference>
<organism evidence="2 3">
    <name type="scientific">Haemonchus contortus</name>
    <name type="common">Barber pole worm</name>
    <dbReference type="NCBI Taxonomy" id="6289"/>
    <lineage>
        <taxon>Eukaryota</taxon>
        <taxon>Metazoa</taxon>
        <taxon>Ecdysozoa</taxon>
        <taxon>Nematoda</taxon>
        <taxon>Chromadorea</taxon>
        <taxon>Rhabditida</taxon>
        <taxon>Rhabditina</taxon>
        <taxon>Rhabditomorpha</taxon>
        <taxon>Strongyloidea</taxon>
        <taxon>Trichostrongylidae</taxon>
        <taxon>Haemonchus</taxon>
    </lineage>
</organism>
<sequence>MKLLILLVITVTAAHHFFPLEEVHHPSFLDDVSRKAQEHYYKILFNETLSIAGQRNMIMAWAKKNNVTEEVKSFYVRMGKHMKEMNDKVAKLIGALPTALKNLTAVMKNEKQTMPQMMMAVEVLKAEHPKVFHVLMSAMKEVMHEHGPQEPHSWPHGGPLPFDGHKPWFHHWEKPWGMPSHMRPVDGSFGGWWNGEAEHGLSPFAREDYWNKGRWHHEPFDGSMPSMDFGML</sequence>
<keyword evidence="2" id="KW-1185">Reference proteome</keyword>
<dbReference type="WBParaSite" id="HCON_00091560-00001">
    <property type="protein sequence ID" value="HCON_00091560-00001"/>
    <property type="gene ID" value="HCON_00091560"/>
</dbReference>
<protein>
    <submittedName>
        <fullName evidence="3">ANIS5_cation-bd domain-containing protein</fullName>
    </submittedName>
</protein>
<dbReference type="OrthoDB" id="10343152at2759"/>
<dbReference type="AlphaFoldDB" id="A0A7I4YEX1"/>
<dbReference type="PANTHER" id="PTHR21593:SF36">
    <property type="entry name" value="DUF148 DOMAIN-CONTAINING PROTEIN-RELATED"/>
    <property type="match status" value="1"/>
</dbReference>
<dbReference type="Pfam" id="PF02520">
    <property type="entry name" value="ANIS5_cation-bd"/>
    <property type="match status" value="1"/>
</dbReference>
<dbReference type="PANTHER" id="PTHR21593">
    <property type="entry name" value="PRION-LIKE- Q/N-RICH -DOMAIN-BEARING PROTEIN PROTEIN"/>
    <property type="match status" value="1"/>
</dbReference>
<proteinExistence type="predicted"/>
<dbReference type="InterPro" id="IPR052823">
    <property type="entry name" value="SXP/RAL-2_related"/>
</dbReference>